<reference evidence="8" key="1">
    <citation type="submission" date="2022-08" db="EMBL/GenBank/DDBJ databases">
        <authorList>
            <consortium name="DOE Joint Genome Institute"/>
            <person name="Min B."/>
            <person name="Riley R."/>
            <person name="Sierra-Patev S."/>
            <person name="Naranjo-Ortiz M."/>
            <person name="Looney B."/>
            <person name="Konkel Z."/>
            <person name="Slot J.C."/>
            <person name="Sakamoto Y."/>
            <person name="Steenwyk J.L."/>
            <person name="Rokas A."/>
            <person name="Carro J."/>
            <person name="Camarero S."/>
            <person name="Ferreira P."/>
            <person name="Molpeceres G."/>
            <person name="Ruiz-Duenas F.J."/>
            <person name="Serrano A."/>
            <person name="Henrissat B."/>
            <person name="Drula E."/>
            <person name="Hughes K.W."/>
            <person name="Mata J.L."/>
            <person name="Ishikawa N.K."/>
            <person name="Vargas-Isla R."/>
            <person name="Ushijima S."/>
            <person name="Smith C.A."/>
            <person name="Ahrendt S."/>
            <person name="Andreopoulos W."/>
            <person name="He G."/>
            <person name="Labutti K."/>
            <person name="Lipzen A."/>
            <person name="Ng V."/>
            <person name="Sandor L."/>
            <person name="Barry K."/>
            <person name="Martinez A.T."/>
            <person name="Xiao Y."/>
            <person name="Gibbons J.G."/>
            <person name="Terashima K."/>
            <person name="Hibbett D.S."/>
            <person name="Grigoriev I.V."/>
        </authorList>
    </citation>
    <scope>NUCLEOTIDE SEQUENCE</scope>
    <source>
        <strain evidence="8">TFB7829</strain>
    </source>
</reference>
<accession>A0AA38Q681</accession>
<evidence type="ECO:0000313" key="9">
    <source>
        <dbReference type="Proteomes" id="UP001163850"/>
    </source>
</evidence>
<feature type="transmembrane region" description="Helical" evidence="6">
    <location>
        <begin position="371"/>
        <end position="389"/>
    </location>
</feature>
<dbReference type="AlphaFoldDB" id="A0AA38Q681"/>
<gene>
    <name evidence="8" type="ORF">F5890DRAFT_1471713</name>
</gene>
<dbReference type="EMBL" id="MU801913">
    <property type="protein sequence ID" value="KAJ3988146.1"/>
    <property type="molecule type" value="Genomic_DNA"/>
</dbReference>
<keyword evidence="4 6" id="KW-0472">Membrane</keyword>
<feature type="domain" description="Ubiquitin-like" evidence="7">
    <location>
        <begin position="11"/>
        <end position="72"/>
    </location>
</feature>
<feature type="transmembrane region" description="Helical" evidence="6">
    <location>
        <begin position="396"/>
        <end position="413"/>
    </location>
</feature>
<feature type="region of interest" description="Disordered" evidence="5">
    <location>
        <begin position="130"/>
        <end position="152"/>
    </location>
</feature>
<evidence type="ECO:0000256" key="2">
    <source>
        <dbReference type="ARBA" id="ARBA00022692"/>
    </source>
</evidence>
<evidence type="ECO:0000313" key="8">
    <source>
        <dbReference type="EMBL" id="KAJ3988146.1"/>
    </source>
</evidence>
<sequence>MSYEQLSLTPVRVELPAYGYSFTVNLSSSESSNVLAIKEAISLTCPGNPRIDGQRIIWRGRVLNDEEKVADLWPEADGLRRIVHLSVHPSAWTGKPPSKELIRDEKGKGKEIDVGQTEKVIMDKLRVVAAPTSESTTSQPAPIPAPTPSSTPVSPALPGYLLSKHRQALSVLTHEAFTPSDINRELAVEFVNAHGYIWPQILDEQFPNQNENSEKGLRYQKDIIDGRPYLRLLNSAELPTPAQIHAFRILSYTIELLKLPPLIPTPTQPFSSATSQARTQRDPVTTPVQIPAHLNAILQQMGLPPINHDLPPGVVQVIQQPQVIQVNQQAGQFDLNQLLNRNAQHFNGNNAAHPVNPNPPIQIQHINLRPLILPIFMLSLRTLLLLYFVAPARKPFFLLLILAWVGWEIWGWFGGLGLRVEAEDQAGDIGRGVRGNNDNNGGGVAQAGVPIPPPVPQHAQAPAPNGPNAVVPGNNNAPGTTPARPPSIIDALASFDITESEAALSSFLPENDVKEPGLSRKAISFFVLLIATVHPAVWNRRRAILRAREGRVKVEMNALTEGAGEQTDVVSGEADEGSSVGNGDGEESNDASTMENARRAQRRGEMFLRYMRRPSWVRKYMRRVIIAGGENAWADEAD</sequence>
<comment type="subcellular location">
    <subcellularLocation>
        <location evidence="1">Membrane</location>
    </subcellularLocation>
</comment>
<dbReference type="InterPro" id="IPR039751">
    <property type="entry name" value="HERPUD1/2"/>
</dbReference>
<dbReference type="PANTHER" id="PTHR12943:SF27">
    <property type="entry name" value="HOMOCYSTEINE-INDUCED ENDOPLASMIC RETICULUM PROTEIN, ISOFORM A"/>
    <property type="match status" value="1"/>
</dbReference>
<dbReference type="InterPro" id="IPR000626">
    <property type="entry name" value="Ubiquitin-like_dom"/>
</dbReference>
<keyword evidence="2 6" id="KW-0812">Transmembrane</keyword>
<comment type="caution">
    <text evidence="8">The sequence shown here is derived from an EMBL/GenBank/DDBJ whole genome shotgun (WGS) entry which is preliminary data.</text>
</comment>
<dbReference type="PANTHER" id="PTHR12943">
    <property type="entry name" value="HOMOCYSTEINE-RESPONSIVE ENDOPLASMIC RETICULUM-RESIDENT UNIQUITIN-LIKE DOMAIN HERPUD PROTEIN FAMILY MEMBER"/>
    <property type="match status" value="1"/>
</dbReference>
<protein>
    <recommendedName>
        <fullName evidence="7">Ubiquitin-like domain-containing protein</fullName>
    </recommendedName>
</protein>
<evidence type="ECO:0000259" key="7">
    <source>
        <dbReference type="PROSITE" id="PS50053"/>
    </source>
</evidence>
<dbReference type="GO" id="GO:0030968">
    <property type="term" value="P:endoplasmic reticulum unfolded protein response"/>
    <property type="evidence" value="ECO:0007669"/>
    <property type="project" value="TreeGrafter"/>
</dbReference>
<name>A0AA38Q681_9AGAR</name>
<feature type="region of interest" description="Disordered" evidence="5">
    <location>
        <begin position="430"/>
        <end position="485"/>
    </location>
</feature>
<dbReference type="Proteomes" id="UP001163850">
    <property type="component" value="Unassembled WGS sequence"/>
</dbReference>
<feature type="compositionally biased region" description="Low complexity" evidence="5">
    <location>
        <begin position="457"/>
        <end position="479"/>
    </location>
</feature>
<dbReference type="PROSITE" id="PS50053">
    <property type="entry name" value="UBIQUITIN_2"/>
    <property type="match status" value="1"/>
</dbReference>
<evidence type="ECO:0000256" key="6">
    <source>
        <dbReference type="SAM" id="Phobius"/>
    </source>
</evidence>
<dbReference type="InterPro" id="IPR029071">
    <property type="entry name" value="Ubiquitin-like_domsf"/>
</dbReference>
<evidence type="ECO:0000256" key="3">
    <source>
        <dbReference type="ARBA" id="ARBA00022989"/>
    </source>
</evidence>
<feature type="region of interest" description="Disordered" evidence="5">
    <location>
        <begin position="562"/>
        <end position="599"/>
    </location>
</feature>
<evidence type="ECO:0000256" key="5">
    <source>
        <dbReference type="SAM" id="MobiDB-lite"/>
    </source>
</evidence>
<keyword evidence="3 6" id="KW-1133">Transmembrane helix</keyword>
<evidence type="ECO:0000256" key="4">
    <source>
        <dbReference type="ARBA" id="ARBA00023136"/>
    </source>
</evidence>
<evidence type="ECO:0000256" key="1">
    <source>
        <dbReference type="ARBA" id="ARBA00004370"/>
    </source>
</evidence>
<proteinExistence type="predicted"/>
<dbReference type="Gene3D" id="3.10.20.90">
    <property type="entry name" value="Phosphatidylinositol 3-kinase Catalytic Subunit, Chain A, domain 1"/>
    <property type="match status" value="1"/>
</dbReference>
<dbReference type="SUPFAM" id="SSF54236">
    <property type="entry name" value="Ubiquitin-like"/>
    <property type="match status" value="1"/>
</dbReference>
<organism evidence="8 9">
    <name type="scientific">Lentinula detonsa</name>
    <dbReference type="NCBI Taxonomy" id="2804962"/>
    <lineage>
        <taxon>Eukaryota</taxon>
        <taxon>Fungi</taxon>
        <taxon>Dikarya</taxon>
        <taxon>Basidiomycota</taxon>
        <taxon>Agaricomycotina</taxon>
        <taxon>Agaricomycetes</taxon>
        <taxon>Agaricomycetidae</taxon>
        <taxon>Agaricales</taxon>
        <taxon>Marasmiineae</taxon>
        <taxon>Omphalotaceae</taxon>
        <taxon>Lentinula</taxon>
    </lineage>
</organism>
<dbReference type="GO" id="GO:0016020">
    <property type="term" value="C:membrane"/>
    <property type="evidence" value="ECO:0007669"/>
    <property type="project" value="UniProtKB-SubCell"/>
</dbReference>